<accession>A0ABW2A9V2</accession>
<name>A0ABW2A9V2_9GAMM</name>
<dbReference type="RefSeq" id="WP_379914043.1">
    <property type="nucleotide sequence ID" value="NZ_JBHSWE010000002.1"/>
</dbReference>
<sequence length="133" mass="15724">MTALLQARDDNDILSLLQLYQQHVSDARLQVPESTFAALCDSIESQLEQLEMEKLQYLYANTQRIRVHNLLYAGTRKKQQQNLDRLLKDIRLMRQHIPEAVQALRNLNGLKQELELRREARYALMLERDVVFF</sequence>
<dbReference type="Proteomes" id="UP001596422">
    <property type="component" value="Unassembled WGS sequence"/>
</dbReference>
<protein>
    <submittedName>
        <fullName evidence="1">Uncharacterized protein</fullName>
    </submittedName>
</protein>
<reference evidence="2" key="1">
    <citation type="journal article" date="2019" name="Int. J. Syst. Evol. Microbiol.">
        <title>The Global Catalogue of Microorganisms (GCM) 10K type strain sequencing project: providing services to taxonomists for standard genome sequencing and annotation.</title>
        <authorList>
            <consortium name="The Broad Institute Genomics Platform"/>
            <consortium name="The Broad Institute Genome Sequencing Center for Infectious Disease"/>
            <person name="Wu L."/>
            <person name="Ma J."/>
        </authorList>
    </citation>
    <scope>NUCLEOTIDE SEQUENCE [LARGE SCALE GENOMIC DNA]</scope>
    <source>
        <strain evidence="2">NBRC 111756</strain>
    </source>
</reference>
<evidence type="ECO:0000313" key="1">
    <source>
        <dbReference type="EMBL" id="MFC6674253.1"/>
    </source>
</evidence>
<keyword evidence="2" id="KW-1185">Reference proteome</keyword>
<organism evidence="1 2">
    <name type="scientific">Marinobacterium aestuariivivens</name>
    <dbReference type="NCBI Taxonomy" id="1698799"/>
    <lineage>
        <taxon>Bacteria</taxon>
        <taxon>Pseudomonadati</taxon>
        <taxon>Pseudomonadota</taxon>
        <taxon>Gammaproteobacteria</taxon>
        <taxon>Oceanospirillales</taxon>
        <taxon>Oceanospirillaceae</taxon>
        <taxon>Marinobacterium</taxon>
    </lineage>
</organism>
<proteinExistence type="predicted"/>
<comment type="caution">
    <text evidence="1">The sequence shown here is derived from an EMBL/GenBank/DDBJ whole genome shotgun (WGS) entry which is preliminary data.</text>
</comment>
<dbReference type="EMBL" id="JBHSWE010000002">
    <property type="protein sequence ID" value="MFC6674253.1"/>
    <property type="molecule type" value="Genomic_DNA"/>
</dbReference>
<gene>
    <name evidence="1" type="ORF">ACFQDL_32170</name>
</gene>
<evidence type="ECO:0000313" key="2">
    <source>
        <dbReference type="Proteomes" id="UP001596422"/>
    </source>
</evidence>